<evidence type="ECO:0000256" key="2">
    <source>
        <dbReference type="ARBA" id="ARBA00022692"/>
    </source>
</evidence>
<evidence type="ECO:0000313" key="7">
    <source>
        <dbReference type="Proteomes" id="UP001596481"/>
    </source>
</evidence>
<dbReference type="RefSeq" id="WP_390221698.1">
    <property type="nucleotide sequence ID" value="NZ_JBHTAA010000001.1"/>
</dbReference>
<evidence type="ECO:0000256" key="5">
    <source>
        <dbReference type="SAM" id="Phobius"/>
    </source>
</evidence>
<gene>
    <name evidence="6" type="ORF">ACFQJC_02655</name>
</gene>
<feature type="transmembrane region" description="Helical" evidence="5">
    <location>
        <begin position="111"/>
        <end position="131"/>
    </location>
</feature>
<feature type="transmembrane region" description="Helical" evidence="5">
    <location>
        <begin position="6"/>
        <end position="31"/>
    </location>
</feature>
<sequence length="234" mass="25857">MVGISALALSIPLASVGVGLLLPPLLFYFIYVEDRRNVSPEDEVNQPYRTALVRRYQTALLVTESAALAGYTVLLGWLVLERPDLGVLYFLLGHLPLGVLVIYGHLKRHPTFDSVAVGATWAFVIVFALVVSTTQRVTWELVGVFLGWFFITFAGVESRNIQDIDGDTQTNKTTLAGYLGQRLTIAFVAVMKSLGVVTFWLVSGRLVAVLALGYLLLLRLFRTLTKREANRIGD</sequence>
<keyword evidence="7" id="KW-1185">Reference proteome</keyword>
<name>A0ABD5ZBB3_9EURY</name>
<evidence type="ECO:0000313" key="6">
    <source>
        <dbReference type="EMBL" id="MFC7202399.1"/>
    </source>
</evidence>
<feature type="transmembrane region" description="Helical" evidence="5">
    <location>
        <begin position="86"/>
        <end position="104"/>
    </location>
</feature>
<comment type="caution">
    <text evidence="6">The sequence shown here is derived from an EMBL/GenBank/DDBJ whole genome shotgun (WGS) entry which is preliminary data.</text>
</comment>
<dbReference type="Pfam" id="PF01040">
    <property type="entry name" value="UbiA"/>
    <property type="match status" value="1"/>
</dbReference>
<evidence type="ECO:0000256" key="3">
    <source>
        <dbReference type="ARBA" id="ARBA00022989"/>
    </source>
</evidence>
<dbReference type="GO" id="GO:0005886">
    <property type="term" value="C:plasma membrane"/>
    <property type="evidence" value="ECO:0007669"/>
    <property type="project" value="UniProtKB-SubCell"/>
</dbReference>
<reference evidence="6 7" key="1">
    <citation type="journal article" date="2019" name="Int. J. Syst. Evol. Microbiol.">
        <title>The Global Catalogue of Microorganisms (GCM) 10K type strain sequencing project: providing services to taxonomists for standard genome sequencing and annotation.</title>
        <authorList>
            <consortium name="The Broad Institute Genomics Platform"/>
            <consortium name="The Broad Institute Genome Sequencing Center for Infectious Disease"/>
            <person name="Wu L."/>
            <person name="Ma J."/>
        </authorList>
    </citation>
    <scope>NUCLEOTIDE SEQUENCE [LARGE SCALE GENOMIC DNA]</scope>
    <source>
        <strain evidence="6 7">DSM 29988</strain>
    </source>
</reference>
<dbReference type="InterPro" id="IPR000537">
    <property type="entry name" value="UbiA_prenyltransferase"/>
</dbReference>
<evidence type="ECO:0000256" key="1">
    <source>
        <dbReference type="ARBA" id="ARBA00004651"/>
    </source>
</evidence>
<dbReference type="Proteomes" id="UP001596481">
    <property type="component" value="Unassembled WGS sequence"/>
</dbReference>
<organism evidence="6 7">
    <name type="scientific">Haloferax namakaokahaiae</name>
    <dbReference type="NCBI Taxonomy" id="1748331"/>
    <lineage>
        <taxon>Archaea</taxon>
        <taxon>Methanobacteriati</taxon>
        <taxon>Methanobacteriota</taxon>
        <taxon>Stenosarchaea group</taxon>
        <taxon>Halobacteria</taxon>
        <taxon>Halobacteriales</taxon>
        <taxon>Haloferacaceae</taxon>
        <taxon>Haloferax</taxon>
    </lineage>
</organism>
<keyword evidence="3 5" id="KW-1133">Transmembrane helix</keyword>
<dbReference type="EMBL" id="JBHTAA010000001">
    <property type="protein sequence ID" value="MFC7202399.1"/>
    <property type="molecule type" value="Genomic_DNA"/>
</dbReference>
<keyword evidence="4 5" id="KW-0472">Membrane</keyword>
<proteinExistence type="predicted"/>
<keyword evidence="2 5" id="KW-0812">Transmembrane</keyword>
<feature type="transmembrane region" description="Helical" evidence="5">
    <location>
        <begin position="200"/>
        <end position="221"/>
    </location>
</feature>
<dbReference type="AlphaFoldDB" id="A0ABD5ZBB3"/>
<protein>
    <submittedName>
        <fullName evidence="6">UbiA family prenyltransferase</fullName>
    </submittedName>
</protein>
<feature type="transmembrane region" description="Helical" evidence="5">
    <location>
        <begin position="59"/>
        <end position="80"/>
    </location>
</feature>
<comment type="subcellular location">
    <subcellularLocation>
        <location evidence="1">Cell membrane</location>
        <topology evidence="1">Multi-pass membrane protein</topology>
    </subcellularLocation>
</comment>
<evidence type="ECO:0000256" key="4">
    <source>
        <dbReference type="ARBA" id="ARBA00023136"/>
    </source>
</evidence>
<accession>A0ABD5ZBB3</accession>